<evidence type="ECO:0000313" key="2">
    <source>
        <dbReference type="Proteomes" id="UP001140096"/>
    </source>
</evidence>
<accession>A0ACC1L347</accession>
<dbReference type="Proteomes" id="UP001140096">
    <property type="component" value="Unassembled WGS sequence"/>
</dbReference>
<name>A0ACC1L347_9FUNG</name>
<gene>
    <name evidence="1" type="ORF">H4S07_005228</name>
</gene>
<keyword evidence="2" id="KW-1185">Reference proteome</keyword>
<reference evidence="1" key="1">
    <citation type="submission" date="2022-07" db="EMBL/GenBank/DDBJ databases">
        <title>Phylogenomic reconstructions and comparative analyses of Kickxellomycotina fungi.</title>
        <authorList>
            <person name="Reynolds N.K."/>
            <person name="Stajich J.E."/>
            <person name="Barry K."/>
            <person name="Grigoriev I.V."/>
            <person name="Crous P."/>
            <person name="Smith M.E."/>
        </authorList>
    </citation>
    <scope>NUCLEOTIDE SEQUENCE</scope>
    <source>
        <strain evidence="1">CBS 102833</strain>
    </source>
</reference>
<sequence length="591" mass="66313">MTKRKASSSLTHSSRLNTSDQISTEGRKEAADNYQQRLRKDENSILKLIRPLDSERLTLAQDIVDTAARLMEEHLGAAPPSQNQATDVIDNATELHPDPPMQQSDTLADPGTSALKAGNSIGNSTLLKDTLDEAKEWILWQSIDNEKDMYSPIGAFIEYVALVVQEILTSSSAPTSNSSLGRRLVLPSTDTDYTPIDARDRVRIGMGLARRRLGDRVDVGRSYSYYDMLGIIEAKVEENDEGFEEAFKKLLICTRQMYQQQHHLSFAWGITISGRDVRMCHFGPDKAASSLPMNVSTPEGRRAFIEVLVHCSLCEESQLGRDTSMEYLPELNCWKIACPDETGSMGESATTQDYYLVSVRYQADRMFGRHTRCFLATKDRPTVEITDTSPLIPTVVIKDSWVFSKRNAADDTRDEVRLLKKIKESLSAHTADKDIIIPEIVVGGRVSFQWNGKWVEDTTSTMYQLSEADSSDASYFRGHHRIVMSPIGEPLHTTKSAAEFVTVVCDAMRTHSAIVKHCNILHRDISDNNILVVRKDGIARGLLIDFDYAIDMDQTECDQRIEMTGTGPYMSINNLSESKVERTSLDDWESM</sequence>
<evidence type="ECO:0000313" key="1">
    <source>
        <dbReference type="EMBL" id="KAJ2800236.1"/>
    </source>
</evidence>
<dbReference type="EMBL" id="JANBUP010002462">
    <property type="protein sequence ID" value="KAJ2800236.1"/>
    <property type="molecule type" value="Genomic_DNA"/>
</dbReference>
<feature type="non-terminal residue" evidence="1">
    <location>
        <position position="591"/>
    </location>
</feature>
<organism evidence="1 2">
    <name type="scientific">Coemansia furcata</name>
    <dbReference type="NCBI Taxonomy" id="417177"/>
    <lineage>
        <taxon>Eukaryota</taxon>
        <taxon>Fungi</taxon>
        <taxon>Fungi incertae sedis</taxon>
        <taxon>Zoopagomycota</taxon>
        <taxon>Kickxellomycotina</taxon>
        <taxon>Kickxellomycetes</taxon>
        <taxon>Kickxellales</taxon>
        <taxon>Kickxellaceae</taxon>
        <taxon>Coemansia</taxon>
    </lineage>
</organism>
<comment type="caution">
    <text evidence="1">The sequence shown here is derived from an EMBL/GenBank/DDBJ whole genome shotgun (WGS) entry which is preliminary data.</text>
</comment>
<proteinExistence type="predicted"/>
<protein>
    <submittedName>
        <fullName evidence="1">Uncharacterized protein</fullName>
    </submittedName>
</protein>